<accession>A0A7W8Q644</accession>
<keyword evidence="1" id="KW-0560">Oxidoreductase</keyword>
<dbReference type="Gene3D" id="3.40.50.720">
    <property type="entry name" value="NAD(P)-binding Rossmann-like Domain"/>
    <property type="match status" value="1"/>
</dbReference>
<sequence>MNMTNKLALVTGSTDGLGRCVAKRLAAQGAHVLIHGRNMERGEYVVREIAGAGGKATFYPADLSTFAEVRSLASAIGRAHDQLDLLINNAGIGTGSPGSIRQVTADGIELRFAVNYLAGFALTRLLLPLLLKGSRSRIVNVASVGQRPIDFDDVMLSHGYSGTAAYCQSKLAQIMFTFDLADELARTSVTANCLHPATYMDTTMVRNGGITPLSTVAEGADAVLHLAATTGMEGRTGLYFDGTRLARAHPDAYNPAIRKRLRQLSFQLTDPSLAH</sequence>
<keyword evidence="4" id="KW-1185">Reference proteome</keyword>
<reference evidence="3 4" key="1">
    <citation type="submission" date="2020-08" db="EMBL/GenBank/DDBJ databases">
        <title>Genomic Encyclopedia of Type Strains, Phase IV (KMG-V): Genome sequencing to study the core and pangenomes of soil and plant-associated prokaryotes.</title>
        <authorList>
            <person name="Whitman W."/>
        </authorList>
    </citation>
    <scope>NUCLEOTIDE SEQUENCE [LARGE SCALE GENOMIC DNA]</scope>
    <source>
        <strain evidence="3 4">JPY158</strain>
    </source>
</reference>
<evidence type="ECO:0000256" key="2">
    <source>
        <dbReference type="RuleBase" id="RU000363"/>
    </source>
</evidence>
<comment type="similarity">
    <text evidence="2">Belongs to the short-chain dehydrogenases/reductases (SDR) family.</text>
</comment>
<dbReference type="Proteomes" id="UP000592780">
    <property type="component" value="Unassembled WGS sequence"/>
</dbReference>
<gene>
    <name evidence="3" type="ORF">HDG40_002605</name>
</gene>
<dbReference type="InterPro" id="IPR036291">
    <property type="entry name" value="NAD(P)-bd_dom_sf"/>
</dbReference>
<dbReference type="AlphaFoldDB" id="A0A7W8Q644"/>
<dbReference type="EMBL" id="JACHDD010000004">
    <property type="protein sequence ID" value="MBB5424460.1"/>
    <property type="molecule type" value="Genomic_DNA"/>
</dbReference>
<protein>
    <submittedName>
        <fullName evidence="3">NAD(P)-dependent dehydrogenase (Short-subunit alcohol dehydrogenase family)</fullName>
    </submittedName>
</protein>
<evidence type="ECO:0000313" key="3">
    <source>
        <dbReference type="EMBL" id="MBB5424460.1"/>
    </source>
</evidence>
<dbReference type="Pfam" id="PF00106">
    <property type="entry name" value="adh_short"/>
    <property type="match status" value="1"/>
</dbReference>
<evidence type="ECO:0000256" key="1">
    <source>
        <dbReference type="ARBA" id="ARBA00023002"/>
    </source>
</evidence>
<dbReference type="InterPro" id="IPR002347">
    <property type="entry name" value="SDR_fam"/>
</dbReference>
<dbReference type="PRINTS" id="PR00081">
    <property type="entry name" value="GDHRDH"/>
</dbReference>
<dbReference type="SUPFAM" id="SSF51735">
    <property type="entry name" value="NAD(P)-binding Rossmann-fold domains"/>
    <property type="match status" value="1"/>
</dbReference>
<dbReference type="PANTHER" id="PTHR43157:SF31">
    <property type="entry name" value="PHOSPHATIDYLINOSITOL-GLYCAN BIOSYNTHESIS CLASS F PROTEIN"/>
    <property type="match status" value="1"/>
</dbReference>
<proteinExistence type="inferred from homology"/>
<organism evidence="3 4">
    <name type="scientific">Paraburkholderia atlantica</name>
    <dbReference type="NCBI Taxonomy" id="2654982"/>
    <lineage>
        <taxon>Bacteria</taxon>
        <taxon>Pseudomonadati</taxon>
        <taxon>Pseudomonadota</taxon>
        <taxon>Betaproteobacteria</taxon>
        <taxon>Burkholderiales</taxon>
        <taxon>Burkholderiaceae</taxon>
        <taxon>Paraburkholderia</taxon>
    </lineage>
</organism>
<evidence type="ECO:0000313" key="4">
    <source>
        <dbReference type="Proteomes" id="UP000592780"/>
    </source>
</evidence>
<comment type="caution">
    <text evidence="3">The sequence shown here is derived from an EMBL/GenBank/DDBJ whole genome shotgun (WGS) entry which is preliminary data.</text>
</comment>
<dbReference type="PANTHER" id="PTHR43157">
    <property type="entry name" value="PHOSPHATIDYLINOSITOL-GLYCAN BIOSYNTHESIS CLASS F PROTEIN-RELATED"/>
    <property type="match status" value="1"/>
</dbReference>
<name>A0A7W8Q644_PARAM</name>
<dbReference type="GO" id="GO:0016491">
    <property type="term" value="F:oxidoreductase activity"/>
    <property type="evidence" value="ECO:0007669"/>
    <property type="project" value="UniProtKB-KW"/>
</dbReference>
<dbReference type="PRINTS" id="PR00080">
    <property type="entry name" value="SDRFAMILY"/>
</dbReference>
<dbReference type="RefSeq" id="WP_184129912.1">
    <property type="nucleotide sequence ID" value="NZ_JACHDD010000004.1"/>
</dbReference>